<evidence type="ECO:0000313" key="1">
    <source>
        <dbReference type="EMBL" id="TRU21446.1"/>
    </source>
</evidence>
<dbReference type="EMBL" id="SFBL01000196">
    <property type="protein sequence ID" value="TRU21446.1"/>
    <property type="molecule type" value="Genomic_DNA"/>
</dbReference>
<reference evidence="1 2" key="1">
    <citation type="submission" date="2019-01" db="EMBL/GenBank/DDBJ databases">
        <title>Coherence of Microcystis species and biogeography revealed through population genomics.</title>
        <authorList>
            <person name="Perez-Carrascal O.M."/>
            <person name="Terrat Y."/>
            <person name="Giani A."/>
            <person name="Fortin N."/>
            <person name="Tromas N."/>
            <person name="Shapiro B.J."/>
        </authorList>
    </citation>
    <scope>NUCLEOTIDE SEQUENCE [LARGE SCALE GENOMIC DNA]</scope>
    <source>
        <strain evidence="1">Ma_SC_T_19800800_S464</strain>
    </source>
</reference>
<dbReference type="InterPro" id="IPR013424">
    <property type="entry name" value="Ice-binding_C"/>
</dbReference>
<evidence type="ECO:0000313" key="2">
    <source>
        <dbReference type="Proteomes" id="UP000319313"/>
    </source>
</evidence>
<accession>A0A552DGW8</accession>
<proteinExistence type="predicted"/>
<dbReference type="AlphaFoldDB" id="A0A552DGW8"/>
<dbReference type="Proteomes" id="UP000319313">
    <property type="component" value="Unassembled WGS sequence"/>
</dbReference>
<name>A0A552DGW8_MICAE</name>
<gene>
    <name evidence="1" type="ORF">EWV81_20195</name>
</gene>
<protein>
    <submittedName>
        <fullName evidence="1">PEP-CTERM sorting domain-containing protein</fullName>
    </submittedName>
</protein>
<sequence length="69" mass="7218">MPISVTGNYILGFGVVDVDKTGGGDNTINSALLVDNIKLTNGAKVPEPDTLFGLLLTLGLAIKCKRKNC</sequence>
<dbReference type="NCBIfam" id="TIGR02595">
    <property type="entry name" value="PEP_CTERM"/>
    <property type="match status" value="1"/>
</dbReference>
<organism evidence="1 2">
    <name type="scientific">Microcystis aeruginosa Ma_SC_T_19800800_S464</name>
    <dbReference type="NCBI Taxonomy" id="2486257"/>
    <lineage>
        <taxon>Bacteria</taxon>
        <taxon>Bacillati</taxon>
        <taxon>Cyanobacteriota</taxon>
        <taxon>Cyanophyceae</taxon>
        <taxon>Oscillatoriophycideae</taxon>
        <taxon>Chroococcales</taxon>
        <taxon>Microcystaceae</taxon>
        <taxon>Microcystis</taxon>
    </lineage>
</organism>
<comment type="caution">
    <text evidence="1">The sequence shown here is derived from an EMBL/GenBank/DDBJ whole genome shotgun (WGS) entry which is preliminary data.</text>
</comment>